<reference evidence="2" key="1">
    <citation type="submission" date="2025-08" db="UniProtKB">
        <authorList>
            <consortium name="Ensembl"/>
        </authorList>
    </citation>
    <scope>IDENTIFICATION</scope>
</reference>
<organism evidence="2 3">
    <name type="scientific">Anser brachyrhynchus</name>
    <name type="common">Pink-footed goose</name>
    <dbReference type="NCBI Taxonomy" id="132585"/>
    <lineage>
        <taxon>Eukaryota</taxon>
        <taxon>Metazoa</taxon>
        <taxon>Chordata</taxon>
        <taxon>Craniata</taxon>
        <taxon>Vertebrata</taxon>
        <taxon>Euteleostomi</taxon>
        <taxon>Archelosauria</taxon>
        <taxon>Archosauria</taxon>
        <taxon>Dinosauria</taxon>
        <taxon>Saurischia</taxon>
        <taxon>Theropoda</taxon>
        <taxon>Coelurosauria</taxon>
        <taxon>Aves</taxon>
        <taxon>Neognathae</taxon>
        <taxon>Galloanserae</taxon>
        <taxon>Anseriformes</taxon>
        <taxon>Anatidae</taxon>
        <taxon>Anserinae</taxon>
        <taxon>Anser</taxon>
    </lineage>
</organism>
<proteinExistence type="predicted"/>
<evidence type="ECO:0000256" key="1">
    <source>
        <dbReference type="SAM" id="MobiDB-lite"/>
    </source>
</evidence>
<dbReference type="Proteomes" id="UP000694426">
    <property type="component" value="Unplaced"/>
</dbReference>
<dbReference type="Ensembl" id="ENSABRT00000001380.1">
    <property type="protein sequence ID" value="ENSABRP00000000934.1"/>
    <property type="gene ID" value="ENSABRG00000000991.1"/>
</dbReference>
<keyword evidence="3" id="KW-1185">Reference proteome</keyword>
<dbReference type="AlphaFoldDB" id="A0A8B9B9J3"/>
<name>A0A8B9B9J3_9AVES</name>
<evidence type="ECO:0000313" key="2">
    <source>
        <dbReference type="Ensembl" id="ENSABRP00000000934.1"/>
    </source>
</evidence>
<evidence type="ECO:0000313" key="3">
    <source>
        <dbReference type="Proteomes" id="UP000694426"/>
    </source>
</evidence>
<sequence>MQHQFAFLHHQFLSLPFAADTARVGKPGKPGDQAEPLFPNTTATVRKGTALLSPVFSWTDFGEASQTNSFSASLWPQRPEGRECCWGYKGENVPEVWAEPGPHTSPCSPGCSVAEPPRVRGRDLQPEGPAQTST</sequence>
<protein>
    <submittedName>
        <fullName evidence="2">Uncharacterized protein</fullName>
    </submittedName>
</protein>
<reference evidence="2" key="2">
    <citation type="submission" date="2025-09" db="UniProtKB">
        <authorList>
            <consortium name="Ensembl"/>
        </authorList>
    </citation>
    <scope>IDENTIFICATION</scope>
</reference>
<accession>A0A8B9B9J3</accession>
<feature type="region of interest" description="Disordered" evidence="1">
    <location>
        <begin position="95"/>
        <end position="134"/>
    </location>
</feature>